<accession>A0ABS5GYZ3</accession>
<sequence>MSNFPSNYENIRSRMISIVTKHFPEKGRFAWLEEQTGISRTTWNTFWRRESATPSGEMVQAIARLYPRYAFWLASGMTDQEYGHRYPQGSPLAKNYPETRYVEELNKFDEYFEHCKEMQMRQYDNDTKGYSPEEHTEAIETLEYLSWQRRIELNGLQDKSIETIKAMVADRRKKMHEKEMQDRINQHDE</sequence>
<dbReference type="Proteomes" id="UP000682982">
    <property type="component" value="Unassembled WGS sequence"/>
</dbReference>
<dbReference type="RefSeq" id="WP_212677781.1">
    <property type="nucleotide sequence ID" value="NZ_JAGSPK010000001.1"/>
</dbReference>
<keyword evidence="2" id="KW-1185">Reference proteome</keyword>
<reference evidence="1 2" key="1">
    <citation type="submission" date="2021-04" db="EMBL/GenBank/DDBJ databases">
        <title>novel species isolated from subtropical streams in China.</title>
        <authorList>
            <person name="Lu H."/>
        </authorList>
    </citation>
    <scope>NUCLEOTIDE SEQUENCE [LARGE SCALE GENOMIC DNA]</scope>
    <source>
        <strain evidence="1 2">FT147W</strain>
    </source>
</reference>
<evidence type="ECO:0000313" key="1">
    <source>
        <dbReference type="EMBL" id="MBR7791684.1"/>
    </source>
</evidence>
<evidence type="ECO:0000313" key="2">
    <source>
        <dbReference type="Proteomes" id="UP000682982"/>
    </source>
</evidence>
<proteinExistence type="predicted"/>
<gene>
    <name evidence="1" type="ORF">KDM87_03685</name>
</gene>
<comment type="caution">
    <text evidence="1">The sequence shown here is derived from an EMBL/GenBank/DDBJ whole genome shotgun (WGS) entry which is preliminary data.</text>
</comment>
<organism evidence="1 2">
    <name type="scientific">Undibacterium rivi</name>
    <dbReference type="NCBI Taxonomy" id="2828729"/>
    <lineage>
        <taxon>Bacteria</taxon>
        <taxon>Pseudomonadati</taxon>
        <taxon>Pseudomonadota</taxon>
        <taxon>Betaproteobacteria</taxon>
        <taxon>Burkholderiales</taxon>
        <taxon>Oxalobacteraceae</taxon>
        <taxon>Undibacterium</taxon>
    </lineage>
</organism>
<evidence type="ECO:0008006" key="3">
    <source>
        <dbReference type="Google" id="ProtNLM"/>
    </source>
</evidence>
<protein>
    <recommendedName>
        <fullName evidence="3">XRE family transcriptional regulator</fullName>
    </recommendedName>
</protein>
<name>A0ABS5GYZ3_9BURK</name>
<dbReference type="EMBL" id="JAGSPK010000001">
    <property type="protein sequence ID" value="MBR7791684.1"/>
    <property type="molecule type" value="Genomic_DNA"/>
</dbReference>